<sequence length="92" mass="9915">MKKTQTYLSLFGPITTGQGKIRIQIGKAATAETTLVIDLPVTDVDGLGINSLDIKTLTSANEAFLSITNIMKNFVYFPTNSCSKPGFLDSKV</sequence>
<dbReference type="PATRIC" id="fig|66969.6.peg.1088"/>
<dbReference type="STRING" id="66969.Lwal_0998"/>
<gene>
    <name evidence="1" type="ORF">Lwal_0998</name>
</gene>
<dbReference type="RefSeq" id="WP_058479811.1">
    <property type="nucleotide sequence ID" value="NZ_CAAAIQ010000031.1"/>
</dbReference>
<dbReference type="AlphaFoldDB" id="A0A0W1AKC4"/>
<comment type="caution">
    <text evidence="1">The sequence shown here is derived from an EMBL/GenBank/DDBJ whole genome shotgun (WGS) entry which is preliminary data.</text>
</comment>
<dbReference type="Proteomes" id="UP000054729">
    <property type="component" value="Unassembled WGS sequence"/>
</dbReference>
<reference evidence="1 2" key="1">
    <citation type="submission" date="2015-11" db="EMBL/GenBank/DDBJ databases">
        <title>Genomic analysis of 38 Legionella species identifies large and diverse effector repertoires.</title>
        <authorList>
            <person name="Burstein D."/>
            <person name="Amaro F."/>
            <person name="Zusman T."/>
            <person name="Lifshitz Z."/>
            <person name="Cohen O."/>
            <person name="Gilbert J.A."/>
            <person name="Pupko T."/>
            <person name="Shuman H.A."/>
            <person name="Segal G."/>
        </authorList>
    </citation>
    <scope>NUCLEOTIDE SEQUENCE [LARGE SCALE GENOMIC DNA]</scope>
    <source>
        <strain evidence="1 2">ATCC 51914</strain>
    </source>
</reference>
<proteinExistence type="predicted"/>
<accession>A0A0W1AKC4</accession>
<keyword evidence="2" id="KW-1185">Reference proteome</keyword>
<name>A0A0W1AKC4_9GAMM</name>
<dbReference type="EMBL" id="LNZB01000020">
    <property type="protein sequence ID" value="KTD81746.1"/>
    <property type="molecule type" value="Genomic_DNA"/>
</dbReference>
<evidence type="ECO:0000313" key="1">
    <source>
        <dbReference type="EMBL" id="KTD81746.1"/>
    </source>
</evidence>
<evidence type="ECO:0000313" key="2">
    <source>
        <dbReference type="Proteomes" id="UP000054729"/>
    </source>
</evidence>
<protein>
    <submittedName>
        <fullName evidence="1">Uncharacterized protein</fullName>
    </submittedName>
</protein>
<organism evidence="1 2">
    <name type="scientific">Legionella waltersii</name>
    <dbReference type="NCBI Taxonomy" id="66969"/>
    <lineage>
        <taxon>Bacteria</taxon>
        <taxon>Pseudomonadati</taxon>
        <taxon>Pseudomonadota</taxon>
        <taxon>Gammaproteobacteria</taxon>
        <taxon>Legionellales</taxon>
        <taxon>Legionellaceae</taxon>
        <taxon>Legionella</taxon>
    </lineage>
</organism>